<evidence type="ECO:0000259" key="1">
    <source>
        <dbReference type="PROSITE" id="PS50930"/>
    </source>
</evidence>
<dbReference type="InterPro" id="IPR007492">
    <property type="entry name" value="LytTR_DNA-bd_dom"/>
</dbReference>
<dbReference type="RefSeq" id="WP_016179644.1">
    <property type="nucleotide sequence ID" value="NZ_CAAKNX010000064.1"/>
</dbReference>
<gene>
    <name evidence="4" type="ORF">AUF17_01430</name>
    <name evidence="3" type="ORF">EK398_00340</name>
    <name evidence="2" type="ORF">P7D43_21710</name>
</gene>
<protein>
    <submittedName>
        <fullName evidence="2">LytTR family DNA-binding domain-containing protein</fullName>
    </submittedName>
    <submittedName>
        <fullName evidence="3">LytTR family transcriptional regulator</fullName>
    </submittedName>
</protein>
<feature type="domain" description="HTH LytTR-type" evidence="1">
    <location>
        <begin position="5"/>
        <end position="111"/>
    </location>
</feature>
<dbReference type="Pfam" id="PF04397">
    <property type="entry name" value="LytTR"/>
    <property type="match status" value="1"/>
</dbReference>
<name>A0A2N8PYZ8_ENTAV</name>
<accession>A0A2N8PYZ8</accession>
<dbReference type="InterPro" id="IPR046947">
    <property type="entry name" value="LytR-like"/>
</dbReference>
<reference evidence="2" key="3">
    <citation type="submission" date="2023-03" db="EMBL/GenBank/DDBJ databases">
        <authorList>
            <person name="Shen W."/>
            <person name="Cai J."/>
        </authorList>
    </citation>
    <scope>NUCLEOTIDE SEQUENCE</scope>
    <source>
        <strain evidence="2">P33-2</strain>
    </source>
</reference>
<evidence type="ECO:0000313" key="3">
    <source>
        <dbReference type="EMBL" id="RVU93429.1"/>
    </source>
</evidence>
<dbReference type="GO" id="GO:0003677">
    <property type="term" value="F:DNA binding"/>
    <property type="evidence" value="ECO:0007669"/>
    <property type="project" value="UniProtKB-KW"/>
</dbReference>
<reference evidence="4 6" key="1">
    <citation type="submission" date="2017-10" db="EMBL/GenBank/DDBJ databases">
        <title>FDA dAtabase for Regulatory Grade micrObial Sequences (FDA-ARGOS): Supporting development and validation of Infectious Disease Dx tests.</title>
        <authorList>
            <person name="Campos J."/>
            <person name="Goldberg B."/>
            <person name="Tallon L.J."/>
            <person name="Sadzewicz L."/>
            <person name="Sengamalay N."/>
            <person name="Ott S."/>
            <person name="Godinez A."/>
            <person name="Nagaraj S."/>
            <person name="Vyas G."/>
            <person name="Aluvathingal J."/>
            <person name="Nadendla S."/>
            <person name="Geyer C."/>
            <person name="Nandy P."/>
            <person name="Hobson J."/>
            <person name="Sichtig H."/>
        </authorList>
    </citation>
    <scope>NUCLEOTIDE SEQUENCE [LARGE SCALE GENOMIC DNA]</scope>
    <source>
        <strain evidence="4 6">FDAARGOS_185</strain>
    </source>
</reference>
<dbReference type="PANTHER" id="PTHR37299">
    <property type="entry name" value="TRANSCRIPTIONAL REGULATOR-RELATED"/>
    <property type="match status" value="1"/>
</dbReference>
<evidence type="ECO:0000313" key="6">
    <source>
        <dbReference type="Proteomes" id="UP000316316"/>
    </source>
</evidence>
<dbReference type="Gene3D" id="2.40.50.1020">
    <property type="entry name" value="LytTr DNA-binding domain"/>
    <property type="match status" value="1"/>
</dbReference>
<comment type="caution">
    <text evidence="3">The sequence shown here is derived from an EMBL/GenBank/DDBJ whole genome shotgun (WGS) entry which is preliminary data.</text>
</comment>
<dbReference type="EMBL" id="PDXQ01000001">
    <property type="protein sequence ID" value="TRZ32810.1"/>
    <property type="molecule type" value="Genomic_DNA"/>
</dbReference>
<dbReference type="SMART" id="SM00850">
    <property type="entry name" value="LytTR"/>
    <property type="match status" value="1"/>
</dbReference>
<dbReference type="PROSITE" id="PS50930">
    <property type="entry name" value="HTH_LYTTR"/>
    <property type="match status" value="1"/>
</dbReference>
<dbReference type="EMBL" id="RYZS01000001">
    <property type="protein sequence ID" value="RVU93429.1"/>
    <property type="molecule type" value="Genomic_DNA"/>
</dbReference>
<evidence type="ECO:0000313" key="4">
    <source>
        <dbReference type="EMBL" id="TRZ32810.1"/>
    </source>
</evidence>
<dbReference type="PANTHER" id="PTHR37299:SF1">
    <property type="entry name" value="STAGE 0 SPORULATION PROTEIN A HOMOLOG"/>
    <property type="match status" value="1"/>
</dbReference>
<evidence type="ECO:0000313" key="5">
    <source>
        <dbReference type="Proteomes" id="UP000288388"/>
    </source>
</evidence>
<dbReference type="AlphaFoldDB" id="A0A2N8PYZ8"/>
<dbReference type="GO" id="GO:0000156">
    <property type="term" value="F:phosphorelay response regulator activity"/>
    <property type="evidence" value="ECO:0007669"/>
    <property type="project" value="InterPro"/>
</dbReference>
<keyword evidence="2" id="KW-0238">DNA-binding</keyword>
<proteinExistence type="predicted"/>
<dbReference type="Proteomes" id="UP000316316">
    <property type="component" value="Unassembled WGS sequence"/>
</dbReference>
<dbReference type="EMBL" id="JARPWH010000160">
    <property type="protein sequence ID" value="MDT2404990.1"/>
    <property type="molecule type" value="Genomic_DNA"/>
</dbReference>
<evidence type="ECO:0000313" key="2">
    <source>
        <dbReference type="EMBL" id="MDT2404990.1"/>
    </source>
</evidence>
<dbReference type="Proteomes" id="UP001260773">
    <property type="component" value="Unassembled WGS sequence"/>
</dbReference>
<reference evidence="3 5" key="2">
    <citation type="submission" date="2018-12" db="EMBL/GenBank/DDBJ databases">
        <title>A novel vanA-carrying plasmid in a clinical isolate of Enterococcus avium.</title>
        <authorList>
            <person name="Bernasconi O.J."/>
            <person name="Luzzaro F."/>
            <person name="Endimiani A."/>
        </authorList>
    </citation>
    <scope>NUCLEOTIDE SEQUENCE [LARGE SCALE GENOMIC DNA]</scope>
    <source>
        <strain evidence="3 5">LC0559/18</strain>
    </source>
</reference>
<dbReference type="Proteomes" id="UP000288388">
    <property type="component" value="Unassembled WGS sequence"/>
</dbReference>
<sequence>MRTSIFLETKKGPVVIQATELLYITIDPAKNHTLCFVTKEEKHYASGDLNDFEDTSQSWLFRCHRSFIVNLYMIREINKYDRNIYFLEDHSNNSCPFSRRKYAPLKDSLKDFLLAEQEV</sequence>
<organism evidence="3 5">
    <name type="scientific">Enterococcus avium</name>
    <name type="common">Streptococcus avium</name>
    <dbReference type="NCBI Taxonomy" id="33945"/>
    <lineage>
        <taxon>Bacteria</taxon>
        <taxon>Bacillati</taxon>
        <taxon>Bacillota</taxon>
        <taxon>Bacilli</taxon>
        <taxon>Lactobacillales</taxon>
        <taxon>Enterococcaceae</taxon>
        <taxon>Enterococcus</taxon>
    </lineage>
</organism>